<dbReference type="OrthoDB" id="1470350at2759"/>
<proteinExistence type="inferred from homology"/>
<keyword evidence="6" id="KW-0256">Endoplasmic reticulum</keyword>
<dbReference type="PRINTS" id="PR00463">
    <property type="entry name" value="EP450I"/>
</dbReference>
<feature type="non-terminal residue" evidence="12">
    <location>
        <position position="1"/>
    </location>
</feature>
<comment type="subcellular location">
    <subcellularLocation>
        <location evidence="2">Endoplasmic reticulum membrane</location>
        <topology evidence="2">Peripheral membrane protein</topology>
    </subcellularLocation>
    <subcellularLocation>
        <location evidence="1">Microsome membrane</location>
        <topology evidence="1">Peripheral membrane protein</topology>
    </subcellularLocation>
</comment>
<keyword evidence="5 10" id="KW-0479">Metal-binding</keyword>
<accession>B3RXK0</accession>
<dbReference type="RefSeq" id="XP_002112763.1">
    <property type="nucleotide sequence ID" value="XM_002112727.1"/>
</dbReference>
<dbReference type="GO" id="GO:0004497">
    <property type="term" value="F:monooxygenase activity"/>
    <property type="evidence" value="ECO:0007669"/>
    <property type="project" value="UniProtKB-KW"/>
</dbReference>
<dbReference type="InParanoid" id="B3RXK0"/>
<evidence type="ECO:0000256" key="9">
    <source>
        <dbReference type="ARBA" id="ARBA00043906"/>
    </source>
</evidence>
<comment type="similarity">
    <text evidence="3 11">Belongs to the cytochrome P450 family.</text>
</comment>
<dbReference type="FunCoup" id="B3RXK0">
    <property type="interactions" value="90"/>
</dbReference>
<evidence type="ECO:0000256" key="7">
    <source>
        <dbReference type="ARBA" id="ARBA00023002"/>
    </source>
</evidence>
<dbReference type="InterPro" id="IPR001128">
    <property type="entry name" value="Cyt_P450"/>
</dbReference>
<dbReference type="Gene3D" id="1.10.630.10">
    <property type="entry name" value="Cytochrome P450"/>
    <property type="match status" value="1"/>
</dbReference>
<evidence type="ECO:0000256" key="3">
    <source>
        <dbReference type="ARBA" id="ARBA00010617"/>
    </source>
</evidence>
<dbReference type="STRING" id="10228.B3RXK0"/>
<evidence type="ECO:0000313" key="12">
    <source>
        <dbReference type="EMBL" id="EDV24873.1"/>
    </source>
</evidence>
<keyword evidence="11" id="KW-0503">Monooxygenase</keyword>
<dbReference type="eggNOG" id="KOG0158">
    <property type="taxonomic scope" value="Eukaryota"/>
</dbReference>
<keyword evidence="8 10" id="KW-0408">Iron</keyword>
<dbReference type="GO" id="GO:0005789">
    <property type="term" value="C:endoplasmic reticulum membrane"/>
    <property type="evidence" value="ECO:0007669"/>
    <property type="project" value="UniProtKB-SubCell"/>
</dbReference>
<dbReference type="InterPro" id="IPR002401">
    <property type="entry name" value="Cyt_P450_E_grp-I"/>
</dbReference>
<keyword evidence="6" id="KW-0492">Microsome</keyword>
<evidence type="ECO:0000256" key="2">
    <source>
        <dbReference type="ARBA" id="ARBA00004406"/>
    </source>
</evidence>
<dbReference type="CTD" id="6753976"/>
<dbReference type="SUPFAM" id="SSF48264">
    <property type="entry name" value="Cytochrome P450"/>
    <property type="match status" value="1"/>
</dbReference>
<dbReference type="PRINTS" id="PR00385">
    <property type="entry name" value="P450"/>
</dbReference>
<dbReference type="AlphaFoldDB" id="B3RXK0"/>
<keyword evidence="13" id="KW-1185">Reference proteome</keyword>
<dbReference type="KEGG" id="tad:TRIADDRAFT_13325"/>
<keyword evidence="4 10" id="KW-0349">Heme</keyword>
<organism evidence="12 13">
    <name type="scientific">Trichoplax adhaerens</name>
    <name type="common">Trichoplax reptans</name>
    <dbReference type="NCBI Taxonomy" id="10228"/>
    <lineage>
        <taxon>Eukaryota</taxon>
        <taxon>Metazoa</taxon>
        <taxon>Placozoa</taxon>
        <taxon>Uniplacotomia</taxon>
        <taxon>Trichoplacea</taxon>
        <taxon>Trichoplacidae</taxon>
        <taxon>Trichoplax</taxon>
    </lineage>
</organism>
<evidence type="ECO:0000256" key="5">
    <source>
        <dbReference type="ARBA" id="ARBA00022723"/>
    </source>
</evidence>
<comment type="cofactor">
    <cofactor evidence="10">
        <name>heme</name>
        <dbReference type="ChEBI" id="CHEBI:30413"/>
    </cofactor>
</comment>
<evidence type="ECO:0000256" key="6">
    <source>
        <dbReference type="ARBA" id="ARBA00022848"/>
    </source>
</evidence>
<protein>
    <recommendedName>
        <fullName evidence="14">Cytochrome P450</fullName>
    </recommendedName>
</protein>
<dbReference type="InterPro" id="IPR050705">
    <property type="entry name" value="Cytochrome_P450_3A"/>
</dbReference>
<evidence type="ECO:0000313" key="13">
    <source>
        <dbReference type="Proteomes" id="UP000009022"/>
    </source>
</evidence>
<dbReference type="EMBL" id="DS985245">
    <property type="protein sequence ID" value="EDV24873.1"/>
    <property type="molecule type" value="Genomic_DNA"/>
</dbReference>
<name>B3RXK0_TRIAD</name>
<sequence length="474" mass="53737">LLCTFVVKLYNDYVVPYKRLTKCGLKMPIPKPFIGNVLDYGSSEQHISQVKRQEQYGNVYGTFMFNAPTIWVGDPDMLKEIMVKDFTNFTNRYSLSNTIKPFNKSLLQLDNKDWKRVRTTLVPTFSALKLKTILPFIKVASDDLVHKLMKAEAEGKAIDIWQPYGRYTMQVILATAFGIEFESKEQEAKLTKAAGILFRETNSLVQFFVVFASRLFKIFEPVIGGGIMNSTRLLVTTVERVIRERRKNLKEGIPCRKDILQQMIEANLNDEEIVAQAIVFLIAGHETTANTLAFASYLLMANPEAQEKLIAEIDDKCPDESSLDYETLSELPYLEMVISETLRIYPAGFFVNRKTKDDMVVNGIDIPKNSMIGLPIYAVHHNPQLWPDPERFIPERFTPEAKAKRHPYSYIPFGGGPRNCIGMRLALLEAKLALVKVLQNVKLVAVKESEIPLRLKSGATLSPANGVYVGIQKR</sequence>
<dbReference type="CDD" id="cd11055">
    <property type="entry name" value="CYP3A-like"/>
    <property type="match status" value="1"/>
</dbReference>
<feature type="non-terminal residue" evidence="12">
    <location>
        <position position="474"/>
    </location>
</feature>
<dbReference type="GO" id="GO:0020037">
    <property type="term" value="F:heme binding"/>
    <property type="evidence" value="ECO:0007669"/>
    <property type="project" value="InterPro"/>
</dbReference>
<dbReference type="HOGENOM" id="CLU_001570_5_2_1"/>
<evidence type="ECO:0000256" key="10">
    <source>
        <dbReference type="PIRSR" id="PIRSR602401-1"/>
    </source>
</evidence>
<dbReference type="PANTHER" id="PTHR24302:SF15">
    <property type="entry name" value="FATTY-ACID PEROXYGENASE"/>
    <property type="match status" value="1"/>
</dbReference>
<evidence type="ECO:0008006" key="14">
    <source>
        <dbReference type="Google" id="ProtNLM"/>
    </source>
</evidence>
<comment type="function">
    <text evidence="9">Cytochromes P450 are a group of heme-thiolate monooxygenases. They oxidize a variety of structurally unrelated compounds, including steroids, fatty acids, and xenobiotics.</text>
</comment>
<evidence type="ECO:0000256" key="11">
    <source>
        <dbReference type="RuleBase" id="RU000461"/>
    </source>
</evidence>
<dbReference type="PhylomeDB" id="B3RXK0"/>
<feature type="binding site" description="axial binding residue" evidence="10">
    <location>
        <position position="420"/>
    </location>
    <ligand>
        <name>heme</name>
        <dbReference type="ChEBI" id="CHEBI:30413"/>
    </ligand>
    <ligandPart>
        <name>Fe</name>
        <dbReference type="ChEBI" id="CHEBI:18248"/>
    </ligandPart>
</feature>
<gene>
    <name evidence="12" type="ORF">TRIADDRAFT_13325</name>
</gene>
<dbReference type="InterPro" id="IPR036396">
    <property type="entry name" value="Cyt_P450_sf"/>
</dbReference>
<dbReference type="GO" id="GO:0005506">
    <property type="term" value="F:iron ion binding"/>
    <property type="evidence" value="ECO:0007669"/>
    <property type="project" value="InterPro"/>
</dbReference>
<dbReference type="GeneID" id="6753976"/>
<dbReference type="FunFam" id="1.10.630.10:FF:000042">
    <property type="entry name" value="Cytochrome P450"/>
    <property type="match status" value="1"/>
</dbReference>
<dbReference type="Pfam" id="PF00067">
    <property type="entry name" value="p450"/>
    <property type="match status" value="1"/>
</dbReference>
<evidence type="ECO:0000256" key="1">
    <source>
        <dbReference type="ARBA" id="ARBA00004174"/>
    </source>
</evidence>
<dbReference type="PROSITE" id="PS00086">
    <property type="entry name" value="CYTOCHROME_P450"/>
    <property type="match status" value="1"/>
</dbReference>
<reference evidence="12 13" key="1">
    <citation type="journal article" date="2008" name="Nature">
        <title>The Trichoplax genome and the nature of placozoans.</title>
        <authorList>
            <person name="Srivastava M."/>
            <person name="Begovic E."/>
            <person name="Chapman J."/>
            <person name="Putnam N.H."/>
            <person name="Hellsten U."/>
            <person name="Kawashima T."/>
            <person name="Kuo A."/>
            <person name="Mitros T."/>
            <person name="Salamov A."/>
            <person name="Carpenter M.L."/>
            <person name="Signorovitch A.Y."/>
            <person name="Moreno M.A."/>
            <person name="Kamm K."/>
            <person name="Grimwood J."/>
            <person name="Schmutz J."/>
            <person name="Shapiro H."/>
            <person name="Grigoriev I.V."/>
            <person name="Buss L.W."/>
            <person name="Schierwater B."/>
            <person name="Dellaporta S.L."/>
            <person name="Rokhsar D.S."/>
        </authorList>
    </citation>
    <scope>NUCLEOTIDE SEQUENCE [LARGE SCALE GENOMIC DNA]</scope>
    <source>
        <strain evidence="12 13">Grell-BS-1999</strain>
    </source>
</reference>
<keyword evidence="7 11" id="KW-0560">Oxidoreductase</keyword>
<dbReference type="Proteomes" id="UP000009022">
    <property type="component" value="Unassembled WGS sequence"/>
</dbReference>
<dbReference type="PANTHER" id="PTHR24302">
    <property type="entry name" value="CYTOCHROME P450 FAMILY 3"/>
    <property type="match status" value="1"/>
</dbReference>
<evidence type="ECO:0000256" key="4">
    <source>
        <dbReference type="ARBA" id="ARBA00022617"/>
    </source>
</evidence>
<dbReference type="GO" id="GO:0016705">
    <property type="term" value="F:oxidoreductase activity, acting on paired donors, with incorporation or reduction of molecular oxygen"/>
    <property type="evidence" value="ECO:0007669"/>
    <property type="project" value="InterPro"/>
</dbReference>
<dbReference type="InterPro" id="IPR017972">
    <property type="entry name" value="Cyt_P450_CS"/>
</dbReference>
<evidence type="ECO:0000256" key="8">
    <source>
        <dbReference type="ARBA" id="ARBA00023004"/>
    </source>
</evidence>